<dbReference type="Proteomes" id="UP001597045">
    <property type="component" value="Unassembled WGS sequence"/>
</dbReference>
<sequence length="136" mass="15510">MTRRVASMNLAQQHALTSAGPDGRLTVTDRRVIGGLIRRGWVQAVDERVRRRTVTRYMITERGRDALNTVPVVQPRPRPMWRDHWDVTPVVVGWCYVVVVQQLLHQLDVVAHYFGAVEVAGVYCSHQCWCVAEFSA</sequence>
<comment type="caution">
    <text evidence="1">The sequence shown here is derived from an EMBL/GenBank/DDBJ whole genome shotgun (WGS) entry which is preliminary data.</text>
</comment>
<feature type="non-terminal residue" evidence="1">
    <location>
        <position position="136"/>
    </location>
</feature>
<gene>
    <name evidence="1" type="ORF">ACFQ1S_21140</name>
</gene>
<keyword evidence="2" id="KW-1185">Reference proteome</keyword>
<dbReference type="EMBL" id="JBHTIS010001286">
    <property type="protein sequence ID" value="MFD1047863.1"/>
    <property type="molecule type" value="Genomic_DNA"/>
</dbReference>
<protein>
    <recommendedName>
        <fullName evidence="3">MarR family transcriptional regulator</fullName>
    </recommendedName>
</protein>
<name>A0ABW3MCT6_9PSEU</name>
<proteinExistence type="predicted"/>
<organism evidence="1 2">
    <name type="scientific">Kibdelosporangium lantanae</name>
    <dbReference type="NCBI Taxonomy" id="1497396"/>
    <lineage>
        <taxon>Bacteria</taxon>
        <taxon>Bacillati</taxon>
        <taxon>Actinomycetota</taxon>
        <taxon>Actinomycetes</taxon>
        <taxon>Pseudonocardiales</taxon>
        <taxon>Pseudonocardiaceae</taxon>
        <taxon>Kibdelosporangium</taxon>
    </lineage>
</organism>
<evidence type="ECO:0008006" key="3">
    <source>
        <dbReference type="Google" id="ProtNLM"/>
    </source>
</evidence>
<evidence type="ECO:0000313" key="2">
    <source>
        <dbReference type="Proteomes" id="UP001597045"/>
    </source>
</evidence>
<reference evidence="2" key="1">
    <citation type="journal article" date="2019" name="Int. J. Syst. Evol. Microbiol.">
        <title>The Global Catalogue of Microorganisms (GCM) 10K type strain sequencing project: providing services to taxonomists for standard genome sequencing and annotation.</title>
        <authorList>
            <consortium name="The Broad Institute Genomics Platform"/>
            <consortium name="The Broad Institute Genome Sequencing Center for Infectious Disease"/>
            <person name="Wu L."/>
            <person name="Ma J."/>
        </authorList>
    </citation>
    <scope>NUCLEOTIDE SEQUENCE [LARGE SCALE GENOMIC DNA]</scope>
    <source>
        <strain evidence="2">JCM 31486</strain>
    </source>
</reference>
<accession>A0ABW3MCT6</accession>
<evidence type="ECO:0000313" key="1">
    <source>
        <dbReference type="EMBL" id="MFD1047863.1"/>
    </source>
</evidence>